<protein>
    <submittedName>
        <fullName evidence="1">Uncharacterized protein</fullName>
    </submittedName>
</protein>
<evidence type="ECO:0000313" key="1">
    <source>
        <dbReference type="EMBL" id="MBB2958049.1"/>
    </source>
</evidence>
<organism evidence="1 2">
    <name type="scientific">Pseudoclavibacter helvolus</name>
    <dbReference type="NCBI Taxonomy" id="255205"/>
    <lineage>
        <taxon>Bacteria</taxon>
        <taxon>Bacillati</taxon>
        <taxon>Actinomycetota</taxon>
        <taxon>Actinomycetes</taxon>
        <taxon>Micrococcales</taxon>
        <taxon>Microbacteriaceae</taxon>
        <taxon>Pseudoclavibacter</taxon>
    </lineage>
</organism>
<sequence length="196" mass="21255">MFSSKPGAETAPGARHARPANGQIAPRLIIRGDALSCFTLLQRRFRTEVNAPPQFEAAGANPVSLVIGREASRITSRRGLSILLREVTNECVALSAKLPTLHHAIVVLAHPVLDARVALAACERAATRLHEQVAREHGDYLVATFLLLTDCDDPDLLARRILDRAAQPQATDSACALSWSDIKTVSIEFAAMNQYV</sequence>
<dbReference type="RefSeq" id="WP_183624951.1">
    <property type="nucleotide sequence ID" value="NZ_JACHWJ010000003.1"/>
</dbReference>
<evidence type="ECO:0000313" key="2">
    <source>
        <dbReference type="Proteomes" id="UP000545286"/>
    </source>
</evidence>
<dbReference type="Proteomes" id="UP000545286">
    <property type="component" value="Unassembled WGS sequence"/>
</dbReference>
<dbReference type="EMBL" id="JACHWJ010000003">
    <property type="protein sequence ID" value="MBB2958049.1"/>
    <property type="molecule type" value="Genomic_DNA"/>
</dbReference>
<comment type="caution">
    <text evidence="1">The sequence shown here is derived from an EMBL/GenBank/DDBJ whole genome shotgun (WGS) entry which is preliminary data.</text>
</comment>
<reference evidence="1 2" key="1">
    <citation type="submission" date="2020-08" db="EMBL/GenBank/DDBJ databases">
        <title>Sequencing the genomes of 1000 actinobacteria strains.</title>
        <authorList>
            <person name="Klenk H.-P."/>
        </authorList>
    </citation>
    <scope>NUCLEOTIDE SEQUENCE [LARGE SCALE GENOMIC DNA]</scope>
    <source>
        <strain evidence="1 2">DSM 20419</strain>
    </source>
</reference>
<gene>
    <name evidence="1" type="ORF">FHX72_002194</name>
</gene>
<keyword evidence="2" id="KW-1185">Reference proteome</keyword>
<name>A0A7W4UPZ5_9MICO</name>
<dbReference type="AlphaFoldDB" id="A0A7W4UPZ5"/>
<accession>A0A7W4UPZ5</accession>
<proteinExistence type="predicted"/>